<dbReference type="RefSeq" id="WP_185259082.1">
    <property type="nucleotide sequence ID" value="NZ_AP023368.1"/>
</dbReference>
<feature type="domain" description="ABC-2 type transporter transmembrane" evidence="6">
    <location>
        <begin position="19"/>
        <end position="406"/>
    </location>
</feature>
<evidence type="ECO:0000313" key="7">
    <source>
        <dbReference type="EMBL" id="BCJ98777.1"/>
    </source>
</evidence>
<evidence type="ECO:0000256" key="4">
    <source>
        <dbReference type="ARBA" id="ARBA00023136"/>
    </source>
</evidence>
<sequence>MNALYTLLAMNIKLLLRNKGFLFFLLIVPIFSVVLLNVRMTNIATSKEKQQQIIELKSMKEKAAYERDYNLMPVLVYDKSMTELSELFLNQLTESGLYQIYRLNATNMSDTELQSNMKYHLDKDAVVCFLSVDKDFEEKIMSGKIDEGLSFYQTGLDKREELFGKTLEQVSVIFLKANEGKGKEELLKQLKAYQRSLPKKQVTLLDTSNSKAITRDQEIALYSVKISISIVTIAFLYAGIFIAQTAVEEKNNLVYTRLQLTGTGELTYILAKIIVTLMTGFFQTVIMGIGIAVFVKTDLGISIWNYLFLISLLGLIFCNLSLVTGILLNNVMSASYLAFMVWSVSSMLAGLYFPLEDAGKVLKSISNLMPQKWTVVAAEGIMAGNSSVYIMILSITMAYLLIILSTGAVGLRRSRNE</sequence>
<dbReference type="GO" id="GO:0140359">
    <property type="term" value="F:ABC-type transporter activity"/>
    <property type="evidence" value="ECO:0007669"/>
    <property type="project" value="InterPro"/>
</dbReference>
<dbReference type="PANTHER" id="PTHR43027">
    <property type="entry name" value="DOXORUBICIN RESISTANCE ABC TRANSPORTER PERMEASE PROTEIN DRRC-RELATED"/>
    <property type="match status" value="1"/>
</dbReference>
<gene>
    <name evidence="7" type="ORF">bsdcttw_18180</name>
</gene>
<dbReference type="Proteomes" id="UP000515703">
    <property type="component" value="Chromosome"/>
</dbReference>
<dbReference type="AlphaFoldDB" id="A0A7I8DM19"/>
<reference evidence="7 8" key="2">
    <citation type="submission" date="2020-08" db="EMBL/GenBank/DDBJ databases">
        <authorList>
            <person name="Ueki A."/>
            <person name="Tonouchi A."/>
        </authorList>
    </citation>
    <scope>NUCLEOTIDE SEQUENCE [LARGE SCALE GENOMIC DNA]</scope>
    <source>
        <strain evidence="7 8">CTTW</strain>
    </source>
</reference>
<feature type="transmembrane region" description="Helical" evidence="5">
    <location>
        <begin position="306"/>
        <end position="328"/>
    </location>
</feature>
<keyword evidence="8" id="KW-1185">Reference proteome</keyword>
<feature type="transmembrane region" description="Helical" evidence="5">
    <location>
        <begin position="20"/>
        <end position="38"/>
    </location>
</feature>
<feature type="transmembrane region" description="Helical" evidence="5">
    <location>
        <begin position="266"/>
        <end position="294"/>
    </location>
</feature>
<evidence type="ECO:0000256" key="5">
    <source>
        <dbReference type="SAM" id="Phobius"/>
    </source>
</evidence>
<evidence type="ECO:0000259" key="6">
    <source>
        <dbReference type="Pfam" id="PF12698"/>
    </source>
</evidence>
<dbReference type="PANTHER" id="PTHR43027:SF1">
    <property type="entry name" value="DOXORUBICIN RESISTANCE ABC TRANSPORTER PERMEASE PROTEIN DRRC-RELATED"/>
    <property type="match status" value="1"/>
</dbReference>
<keyword evidence="4 5" id="KW-0472">Membrane</keyword>
<protein>
    <recommendedName>
        <fullName evidence="6">ABC-2 type transporter transmembrane domain-containing protein</fullName>
    </recommendedName>
</protein>
<accession>A0A7I8DM19</accession>
<feature type="transmembrane region" description="Helical" evidence="5">
    <location>
        <begin position="388"/>
        <end position="411"/>
    </location>
</feature>
<dbReference type="InterPro" id="IPR013525">
    <property type="entry name" value="ABC2_TM"/>
</dbReference>
<organism evidence="7 8">
    <name type="scientific">Anaerocolumna chitinilytica</name>
    <dbReference type="NCBI Taxonomy" id="1727145"/>
    <lineage>
        <taxon>Bacteria</taxon>
        <taxon>Bacillati</taxon>
        <taxon>Bacillota</taxon>
        <taxon>Clostridia</taxon>
        <taxon>Lachnospirales</taxon>
        <taxon>Lachnospiraceae</taxon>
        <taxon>Anaerocolumna</taxon>
    </lineage>
</organism>
<name>A0A7I8DM19_9FIRM</name>
<evidence type="ECO:0000256" key="1">
    <source>
        <dbReference type="ARBA" id="ARBA00004141"/>
    </source>
</evidence>
<evidence type="ECO:0000256" key="3">
    <source>
        <dbReference type="ARBA" id="ARBA00022989"/>
    </source>
</evidence>
<dbReference type="InterPro" id="IPR052902">
    <property type="entry name" value="ABC-2_transporter"/>
</dbReference>
<dbReference type="KEGG" id="acht:bsdcttw_18180"/>
<proteinExistence type="predicted"/>
<feature type="transmembrane region" description="Helical" evidence="5">
    <location>
        <begin position="219"/>
        <end position="246"/>
    </location>
</feature>
<evidence type="ECO:0000256" key="2">
    <source>
        <dbReference type="ARBA" id="ARBA00022692"/>
    </source>
</evidence>
<comment type="subcellular location">
    <subcellularLocation>
        <location evidence="1">Membrane</location>
        <topology evidence="1">Multi-pass membrane protein</topology>
    </subcellularLocation>
</comment>
<evidence type="ECO:0000313" key="8">
    <source>
        <dbReference type="Proteomes" id="UP000515703"/>
    </source>
</evidence>
<dbReference type="EMBL" id="AP023368">
    <property type="protein sequence ID" value="BCJ98777.1"/>
    <property type="molecule type" value="Genomic_DNA"/>
</dbReference>
<reference evidence="7 8" key="1">
    <citation type="submission" date="2020-08" db="EMBL/GenBank/DDBJ databases">
        <title>Draft genome sequencing of an Anaerocolumna strain isolated from anoxic soil subjected to BSD treatment.</title>
        <authorList>
            <person name="Uek A."/>
            <person name="Tonouchi A."/>
        </authorList>
    </citation>
    <scope>NUCLEOTIDE SEQUENCE [LARGE SCALE GENOMIC DNA]</scope>
    <source>
        <strain evidence="7 8">CTTW</strain>
    </source>
</reference>
<keyword evidence="3 5" id="KW-1133">Transmembrane helix</keyword>
<dbReference type="Pfam" id="PF12698">
    <property type="entry name" value="ABC2_membrane_3"/>
    <property type="match status" value="1"/>
</dbReference>
<dbReference type="GO" id="GO:0016020">
    <property type="term" value="C:membrane"/>
    <property type="evidence" value="ECO:0007669"/>
    <property type="project" value="UniProtKB-SubCell"/>
</dbReference>
<keyword evidence="2 5" id="KW-0812">Transmembrane</keyword>